<dbReference type="InterPro" id="IPR036890">
    <property type="entry name" value="HATPase_C_sf"/>
</dbReference>
<reference evidence="9" key="1">
    <citation type="journal article" date="2020" name="J. Eukaryot. Microbiol.">
        <title>De novo Sequencing, Assembly and Annotation of the Transcriptome for the Free-Living Testate Amoeba Arcella intermedia.</title>
        <authorList>
            <person name="Ribeiro G.M."/>
            <person name="Porfirio-Sousa A.L."/>
            <person name="Maurer-Alcala X.X."/>
            <person name="Katz L.A."/>
            <person name="Lahr D.J.G."/>
        </authorList>
    </citation>
    <scope>NUCLEOTIDE SEQUENCE</scope>
</reference>
<dbReference type="Gene3D" id="3.30.40.100">
    <property type="match status" value="1"/>
</dbReference>
<feature type="region of interest" description="Disordered" evidence="7">
    <location>
        <begin position="413"/>
        <end position="444"/>
    </location>
</feature>
<dbReference type="SUPFAM" id="SSF55874">
    <property type="entry name" value="ATPase domain of HSP90 chaperone/DNA topoisomerase II/histidine kinase"/>
    <property type="match status" value="1"/>
</dbReference>
<dbReference type="GO" id="GO:0008270">
    <property type="term" value="F:zinc ion binding"/>
    <property type="evidence" value="ECO:0007669"/>
    <property type="project" value="UniProtKB-KW"/>
</dbReference>
<dbReference type="Gene3D" id="3.30.565.10">
    <property type="entry name" value="Histidine kinase-like ATPase, C-terminal domain"/>
    <property type="match status" value="1"/>
</dbReference>
<comment type="subcellular location">
    <subcellularLocation>
        <location evidence="1">Nucleus</location>
    </subcellularLocation>
</comment>
<keyword evidence="2" id="KW-0479">Metal-binding</keyword>
<keyword evidence="5" id="KW-0175">Coiled coil</keyword>
<dbReference type="InterPro" id="IPR041006">
    <property type="entry name" value="Morc_S5"/>
</dbReference>
<evidence type="ECO:0000256" key="3">
    <source>
        <dbReference type="ARBA" id="ARBA00022771"/>
    </source>
</evidence>
<organism evidence="9">
    <name type="scientific">Arcella intermedia</name>
    <dbReference type="NCBI Taxonomy" id="1963864"/>
    <lineage>
        <taxon>Eukaryota</taxon>
        <taxon>Amoebozoa</taxon>
        <taxon>Tubulinea</taxon>
        <taxon>Elardia</taxon>
        <taxon>Arcellinida</taxon>
        <taxon>Sphaerothecina</taxon>
        <taxon>Arcellidae</taxon>
        <taxon>Arcella</taxon>
    </lineage>
</organism>
<keyword evidence="4" id="KW-0862">Zinc</keyword>
<accession>A0A6B2L2P0</accession>
<feature type="domain" description="CW-type" evidence="8">
    <location>
        <begin position="351"/>
        <end position="407"/>
    </location>
</feature>
<dbReference type="Pfam" id="PF17942">
    <property type="entry name" value="Morc6_S5"/>
    <property type="match status" value="1"/>
</dbReference>
<dbReference type="GO" id="GO:0005634">
    <property type="term" value="C:nucleus"/>
    <property type="evidence" value="ECO:0007669"/>
    <property type="project" value="UniProtKB-SubCell"/>
</dbReference>
<evidence type="ECO:0000256" key="7">
    <source>
        <dbReference type="SAM" id="MobiDB-lite"/>
    </source>
</evidence>
<dbReference type="Pfam" id="PF13589">
    <property type="entry name" value="HATPase_c_3"/>
    <property type="match status" value="1"/>
</dbReference>
<keyword evidence="6" id="KW-0539">Nucleus</keyword>
<evidence type="ECO:0000256" key="4">
    <source>
        <dbReference type="ARBA" id="ARBA00022833"/>
    </source>
</evidence>
<dbReference type="Pfam" id="PF07496">
    <property type="entry name" value="zf-CW"/>
    <property type="match status" value="1"/>
</dbReference>
<evidence type="ECO:0000256" key="5">
    <source>
        <dbReference type="ARBA" id="ARBA00023054"/>
    </source>
</evidence>
<dbReference type="PROSITE" id="PS51050">
    <property type="entry name" value="ZF_CW"/>
    <property type="match status" value="1"/>
</dbReference>
<evidence type="ECO:0000313" key="9">
    <source>
        <dbReference type="EMBL" id="NDV31175.1"/>
    </source>
</evidence>
<sequence length="474" mass="53427">MIDNSVDAEATEIQIKATPDKKKLLISDNGTGMDQVAFNKMLSLGYCDKNDQKVGKYGNGFKSGSMRIGSDAVVFTKCKTSYSCGFLSQTFLLAIGATEVLVPMCTWDLEGNIVGDERQADKSLNIITTYSPFESEEDIVAEFEKIKQTGTNIYIYNLSTLHDENSELQFFKDDIKLRERRDDHSLSPSERDPPIKYSLKAYCAVLYLVPRTQIYIQEHKVHQKIITRTLYKTKTSAIKLAGCAECYVTYGFHTNPKMRNINYGVFMYHRNRLIEPLVKVGSMTAPNSVGVGVIGCCEVPYLVPTHNKQGFMQNNLYLRVKRNLAAAFNAYWRMCIPSGGIGAFWKTVRKGMIDDPFLQCHNCFKWRPVAKGPDGIINLKEASSMWCCKDNTIPGQDNCAAVEVGDLVHTDRKIQRRESKGRKRKKPEEPEISTDEEEGVRTEGGKELIGRKVKSFLSMNGNTLWVFAVISDIN</sequence>
<dbReference type="PANTHER" id="PTHR23336:SF11">
    <property type="entry name" value="OS06G0622000 PROTEIN"/>
    <property type="match status" value="1"/>
</dbReference>
<protein>
    <recommendedName>
        <fullName evidence="8">CW-type domain-containing protein</fullName>
    </recommendedName>
</protein>
<dbReference type="GO" id="GO:0016887">
    <property type="term" value="F:ATP hydrolysis activity"/>
    <property type="evidence" value="ECO:0007669"/>
    <property type="project" value="InterPro"/>
</dbReference>
<evidence type="ECO:0000256" key="2">
    <source>
        <dbReference type="ARBA" id="ARBA00022723"/>
    </source>
</evidence>
<proteinExistence type="predicted"/>
<evidence type="ECO:0000259" key="8">
    <source>
        <dbReference type="PROSITE" id="PS51050"/>
    </source>
</evidence>
<dbReference type="InterPro" id="IPR011124">
    <property type="entry name" value="Znf_CW"/>
</dbReference>
<dbReference type="AlphaFoldDB" id="A0A6B2L2P0"/>
<dbReference type="PANTHER" id="PTHR23336">
    <property type="entry name" value="ZINC FINGER CW-TYPE COILED-COIL DOMAIN PROTEIN 3"/>
    <property type="match status" value="1"/>
</dbReference>
<evidence type="ECO:0000256" key="1">
    <source>
        <dbReference type="ARBA" id="ARBA00004123"/>
    </source>
</evidence>
<name>A0A6B2L2P0_9EUKA</name>
<dbReference type="InterPro" id="IPR045261">
    <property type="entry name" value="MORC_ATPase"/>
</dbReference>
<dbReference type="EMBL" id="GIBP01002206">
    <property type="protein sequence ID" value="NDV31175.1"/>
    <property type="molecule type" value="Transcribed_RNA"/>
</dbReference>
<keyword evidence="3" id="KW-0863">Zinc-finger</keyword>
<evidence type="ECO:0000256" key="6">
    <source>
        <dbReference type="ARBA" id="ARBA00023242"/>
    </source>
</evidence>